<organism evidence="2 3">
    <name type="scientific">Marinobacter adhaerens</name>
    <dbReference type="NCBI Taxonomy" id="1033846"/>
    <lineage>
        <taxon>Bacteria</taxon>
        <taxon>Pseudomonadati</taxon>
        <taxon>Pseudomonadota</taxon>
        <taxon>Gammaproteobacteria</taxon>
        <taxon>Pseudomonadales</taxon>
        <taxon>Marinobacteraceae</taxon>
        <taxon>Marinobacter</taxon>
    </lineage>
</organism>
<dbReference type="Proteomes" id="UP000536442">
    <property type="component" value="Unassembled WGS sequence"/>
</dbReference>
<dbReference type="Pfam" id="PF08291">
    <property type="entry name" value="Peptidase_M15_3"/>
    <property type="match status" value="1"/>
</dbReference>
<reference evidence="2 3" key="1">
    <citation type="submission" date="2020-03" db="EMBL/GenBank/DDBJ databases">
        <title>Metagenomic, metatranscriptomic, and metabolomic analyses revealed the key microbes and metabolic features during the fermentation of ganjang, Korean traditional soy sauce.</title>
        <authorList>
            <person name="Chun B.H."/>
            <person name="Jeon C.O."/>
        </authorList>
    </citation>
    <scope>NUCLEOTIDE SEQUENCE [LARGE SCALE GENOMIC DNA]</scope>
    <source>
        <strain evidence="2 3">KG14</strain>
    </source>
</reference>
<dbReference type="InterPro" id="IPR013230">
    <property type="entry name" value="Peptidase_M15A_C"/>
</dbReference>
<dbReference type="EMBL" id="JABEVQ010000006">
    <property type="protein sequence ID" value="NWN92281.1"/>
    <property type="molecule type" value="Genomic_DNA"/>
</dbReference>
<evidence type="ECO:0000313" key="2">
    <source>
        <dbReference type="EMBL" id="NWN92281.1"/>
    </source>
</evidence>
<comment type="caution">
    <text evidence="2">The sequence shown here is derived from an EMBL/GenBank/DDBJ whole genome shotgun (WGS) entry which is preliminary data.</text>
</comment>
<feature type="domain" description="Peptidase M15A C-terminal" evidence="1">
    <location>
        <begin position="8"/>
        <end position="110"/>
    </location>
</feature>
<sequence length="126" mass="14156">MNWKNYPNFSPNELRCKHTGELHMDSGFMGRLQALRNDYGKAMVITSGYRDAAHPVEARKPEPGPHNTGRACDVAVRGGDALRLIELAIKHGFTGIGVSQKGGGRFIHIDDLPHNHKRPRPWVWSY</sequence>
<evidence type="ECO:0000259" key="1">
    <source>
        <dbReference type="Pfam" id="PF08291"/>
    </source>
</evidence>
<proteinExistence type="predicted"/>
<dbReference type="AlphaFoldDB" id="A0A851I2A9"/>
<accession>A0A851I2A9</accession>
<keyword evidence="3" id="KW-1185">Reference proteome</keyword>
<gene>
    <name evidence="2" type="ORF">HLV39_12345</name>
</gene>
<name>A0A851I2A9_9GAMM</name>
<dbReference type="InterPro" id="IPR009045">
    <property type="entry name" value="Zn_M74/Hedgehog-like"/>
</dbReference>
<dbReference type="SUPFAM" id="SSF55166">
    <property type="entry name" value="Hedgehog/DD-peptidase"/>
    <property type="match status" value="1"/>
</dbReference>
<dbReference type="Gene3D" id="3.30.1380.10">
    <property type="match status" value="1"/>
</dbReference>
<protein>
    <submittedName>
        <fullName evidence="2">Peptidase M15</fullName>
    </submittedName>
</protein>
<evidence type="ECO:0000313" key="3">
    <source>
        <dbReference type="Proteomes" id="UP000536442"/>
    </source>
</evidence>